<dbReference type="InterPro" id="IPR050281">
    <property type="entry name" value="Flavin_monoamine_oxidase"/>
</dbReference>
<reference evidence="8" key="1">
    <citation type="submission" date="2023-03" db="EMBL/GenBank/DDBJ databases">
        <title>Andean soil-derived lignocellulolytic bacterial consortium as a source of novel taxa and putative plastic-active enzymes.</title>
        <authorList>
            <person name="Diaz-Garcia L."/>
            <person name="Chuvochina M."/>
            <person name="Feuerriegel G."/>
            <person name="Bunk B."/>
            <person name="Sproer C."/>
            <person name="Streit W.R."/>
            <person name="Rodriguez L.M."/>
            <person name="Overmann J."/>
            <person name="Jimenez D.J."/>
        </authorList>
    </citation>
    <scope>NUCLEOTIDE SEQUENCE</scope>
    <source>
        <strain evidence="8">MAG 833</strain>
    </source>
</reference>
<keyword evidence="5" id="KW-0073">Auxin biosynthesis</keyword>
<dbReference type="InterPro" id="IPR036188">
    <property type="entry name" value="FAD/NAD-bd_sf"/>
</dbReference>
<comment type="catalytic activity">
    <reaction evidence="6">
        <text>L-tryptophan + O2 = indole-3-acetamide + CO2 + H2O</text>
        <dbReference type="Rhea" id="RHEA:16165"/>
        <dbReference type="ChEBI" id="CHEBI:15377"/>
        <dbReference type="ChEBI" id="CHEBI:15379"/>
        <dbReference type="ChEBI" id="CHEBI:16031"/>
        <dbReference type="ChEBI" id="CHEBI:16526"/>
        <dbReference type="ChEBI" id="CHEBI:57912"/>
        <dbReference type="EC" id="1.13.12.3"/>
    </reaction>
</comment>
<dbReference type="PRINTS" id="PR00420">
    <property type="entry name" value="RNGMNOXGNASE"/>
</dbReference>
<dbReference type="AlphaFoldDB" id="A0AAJ5X3S1"/>
<dbReference type="Gene3D" id="3.50.50.60">
    <property type="entry name" value="FAD/NAD(P)-binding domain"/>
    <property type="match status" value="1"/>
</dbReference>
<dbReference type="EC" id="1.13.12.3" evidence="3"/>
<accession>A0AAJ5X3S1</accession>
<feature type="domain" description="Amine oxidase" evidence="7">
    <location>
        <begin position="31"/>
        <end position="98"/>
    </location>
</feature>
<name>A0AAJ5X3S1_9CAUL</name>
<comment type="pathway">
    <text evidence="1">Plant hormone metabolism; auxin biosynthesis.</text>
</comment>
<dbReference type="Proteomes" id="UP001213664">
    <property type="component" value="Chromosome"/>
</dbReference>
<evidence type="ECO:0000259" key="7">
    <source>
        <dbReference type="Pfam" id="PF01593"/>
    </source>
</evidence>
<dbReference type="SUPFAM" id="SSF51905">
    <property type="entry name" value="FAD/NAD(P)-binding domain"/>
    <property type="match status" value="1"/>
</dbReference>
<protein>
    <recommendedName>
        <fullName evidence="4">Tryptophan 2-monooxygenase</fullName>
        <ecNumber evidence="3">1.13.12.3</ecNumber>
    </recommendedName>
</protein>
<dbReference type="GO" id="GO:0050361">
    <property type="term" value="F:tryptophan 2-monooxygenase activity"/>
    <property type="evidence" value="ECO:0007669"/>
    <property type="project" value="UniProtKB-EC"/>
</dbReference>
<evidence type="ECO:0000256" key="1">
    <source>
        <dbReference type="ARBA" id="ARBA00004814"/>
    </source>
</evidence>
<dbReference type="GO" id="GO:0009851">
    <property type="term" value="P:auxin biosynthetic process"/>
    <property type="evidence" value="ECO:0007669"/>
    <property type="project" value="UniProtKB-KW"/>
</dbReference>
<comment type="similarity">
    <text evidence="2">Belongs to the tryptophan 2-monooxygenase family.</text>
</comment>
<evidence type="ECO:0000256" key="4">
    <source>
        <dbReference type="ARBA" id="ARBA00017871"/>
    </source>
</evidence>
<proteinExistence type="inferred from homology"/>
<evidence type="ECO:0000256" key="2">
    <source>
        <dbReference type="ARBA" id="ARBA00005833"/>
    </source>
</evidence>
<gene>
    <name evidence="8" type="ORF">P0Y50_02755</name>
</gene>
<sequence>MYLSRRMTDFAKAANPLPSQVDVVVVGAGAAGIAAARRLMRPGLSLLVLEARSRIGGRAFTQRIEGEGLDMGCGWLHSADDNVLADRVEAEGLTLDQTPPPWRKQAFDHEMTPADQAAFGEAFAAFDQRVAEAASLCRAGQGEDRPAADLFEPDCRWNAHMDAISGALNGARFAEVSTLDYDAYGDTGVNWRVREGYGRLIARLGEAAAPVTVTDCAVRRIDRSGASLRLETSRGELTARIVILTTPNSLIANETVRIDPPVPALLEATAGVPLGLASKVHMTVRGARDFQPDTQLWTRTDTAQTGGYHLRPFGRPMIEAYFGADLAWGLEAQGPAALADFAVSELVSALGSDMRRRLDAVAVSGWGVDPWSRGAYSHALPGHAGDRAKLRVAVEDRLFLAGEATAPLYYGTAHGAWMEGERAADAALTALGIDPRRHDGDSEA</sequence>
<evidence type="ECO:0000256" key="3">
    <source>
        <dbReference type="ARBA" id="ARBA00012535"/>
    </source>
</evidence>
<dbReference type="PANTHER" id="PTHR10742">
    <property type="entry name" value="FLAVIN MONOAMINE OXIDASE"/>
    <property type="match status" value="1"/>
</dbReference>
<feature type="domain" description="Amine oxidase" evidence="7">
    <location>
        <begin position="134"/>
        <end position="427"/>
    </location>
</feature>
<dbReference type="SUPFAM" id="SSF54373">
    <property type="entry name" value="FAD-linked reductases, C-terminal domain"/>
    <property type="match status" value="1"/>
</dbReference>
<organism evidence="8 9">
    <name type="scientific">Candidatus Brevundimonas colombiensis</name>
    <dbReference type="NCBI Taxonomy" id="3121376"/>
    <lineage>
        <taxon>Bacteria</taxon>
        <taxon>Pseudomonadati</taxon>
        <taxon>Pseudomonadota</taxon>
        <taxon>Alphaproteobacteria</taxon>
        <taxon>Caulobacterales</taxon>
        <taxon>Caulobacteraceae</taxon>
        <taxon>Brevundimonas</taxon>
    </lineage>
</organism>
<dbReference type="Pfam" id="PF01593">
    <property type="entry name" value="Amino_oxidase"/>
    <property type="match status" value="2"/>
</dbReference>
<dbReference type="EMBL" id="CP119326">
    <property type="protein sequence ID" value="WEK40543.1"/>
    <property type="molecule type" value="Genomic_DNA"/>
</dbReference>
<dbReference type="PANTHER" id="PTHR10742:SF410">
    <property type="entry name" value="LYSINE-SPECIFIC HISTONE DEMETHYLASE 2"/>
    <property type="match status" value="1"/>
</dbReference>
<dbReference type="InterPro" id="IPR002937">
    <property type="entry name" value="Amino_oxidase"/>
</dbReference>
<evidence type="ECO:0000256" key="5">
    <source>
        <dbReference type="ARBA" id="ARBA00023070"/>
    </source>
</evidence>
<evidence type="ECO:0000313" key="8">
    <source>
        <dbReference type="EMBL" id="WEK40543.1"/>
    </source>
</evidence>
<evidence type="ECO:0000256" key="6">
    <source>
        <dbReference type="ARBA" id="ARBA00047321"/>
    </source>
</evidence>
<evidence type="ECO:0000313" key="9">
    <source>
        <dbReference type="Proteomes" id="UP001213664"/>
    </source>
</evidence>